<dbReference type="OrthoDB" id="6432042at2759"/>
<name>A0A4Y2VAH3_ARAVE</name>
<evidence type="ECO:0008006" key="3">
    <source>
        <dbReference type="Google" id="ProtNLM"/>
    </source>
</evidence>
<evidence type="ECO:0000313" key="2">
    <source>
        <dbReference type="Proteomes" id="UP000499080"/>
    </source>
</evidence>
<comment type="caution">
    <text evidence="1">The sequence shown here is derived from an EMBL/GenBank/DDBJ whole genome shotgun (WGS) entry which is preliminary data.</text>
</comment>
<accession>A0A4Y2VAH3</accession>
<organism evidence="1 2">
    <name type="scientific">Araneus ventricosus</name>
    <name type="common">Orbweaver spider</name>
    <name type="synonym">Epeira ventricosa</name>
    <dbReference type="NCBI Taxonomy" id="182803"/>
    <lineage>
        <taxon>Eukaryota</taxon>
        <taxon>Metazoa</taxon>
        <taxon>Ecdysozoa</taxon>
        <taxon>Arthropoda</taxon>
        <taxon>Chelicerata</taxon>
        <taxon>Arachnida</taxon>
        <taxon>Araneae</taxon>
        <taxon>Araneomorphae</taxon>
        <taxon>Entelegynae</taxon>
        <taxon>Araneoidea</taxon>
        <taxon>Araneidae</taxon>
        <taxon>Araneus</taxon>
    </lineage>
</organism>
<dbReference type="EMBL" id="BGPR01044695">
    <property type="protein sequence ID" value="GBO21512.1"/>
    <property type="molecule type" value="Genomic_DNA"/>
</dbReference>
<gene>
    <name evidence="1" type="ORF">AVEN_97229_1</name>
</gene>
<sequence length="92" mass="10716">MESFRFYNLKEGDEDIATFIVKIKELASKCNFGAFLNDALRDKLVCGLQSEQFQNKLLREKDIDFAKASEMVLAVNSIQRNQVTERRLFKCF</sequence>
<evidence type="ECO:0000313" key="1">
    <source>
        <dbReference type="EMBL" id="GBO21512.1"/>
    </source>
</evidence>
<keyword evidence="2" id="KW-1185">Reference proteome</keyword>
<proteinExistence type="predicted"/>
<protein>
    <recommendedName>
        <fullName evidence="3">Retrotransposon gag domain-containing protein</fullName>
    </recommendedName>
</protein>
<dbReference type="AlphaFoldDB" id="A0A4Y2VAH3"/>
<dbReference type="Proteomes" id="UP000499080">
    <property type="component" value="Unassembled WGS sequence"/>
</dbReference>
<reference evidence="1 2" key="1">
    <citation type="journal article" date="2019" name="Sci. Rep.">
        <title>Orb-weaving spider Araneus ventricosus genome elucidates the spidroin gene catalogue.</title>
        <authorList>
            <person name="Kono N."/>
            <person name="Nakamura H."/>
            <person name="Ohtoshi R."/>
            <person name="Moran D.A.P."/>
            <person name="Shinohara A."/>
            <person name="Yoshida Y."/>
            <person name="Fujiwara M."/>
            <person name="Mori M."/>
            <person name="Tomita M."/>
            <person name="Arakawa K."/>
        </authorList>
    </citation>
    <scope>NUCLEOTIDE SEQUENCE [LARGE SCALE GENOMIC DNA]</scope>
</reference>